<feature type="active site" evidence="6">
    <location>
        <position position="411"/>
    </location>
</feature>
<gene>
    <name evidence="8" type="primary">101890540</name>
    <name evidence="6" type="synonym">mal</name>
</gene>
<dbReference type="GO" id="GO:0008265">
    <property type="term" value="F:molybdenum cofactor sulfurtransferase activity"/>
    <property type="evidence" value="ECO:0007669"/>
    <property type="project" value="UniProtKB-UniRule"/>
</dbReference>
<comment type="function">
    <text evidence="5 6">Sulfurates the molybdenum cofactor. Sulfation of molybdenum is essential for xanthine dehydrogenase (XDH) and aldehyde oxidase (ADO) enzymes in which molybdenum cofactor is liganded by 1 oxygen and 1 sulfur atom in active form.</text>
</comment>
<dbReference type="GO" id="GO:0030151">
    <property type="term" value="F:molybdenum ion binding"/>
    <property type="evidence" value="ECO:0007669"/>
    <property type="project" value="UniProtKB-UniRule"/>
</dbReference>
<evidence type="ECO:0000256" key="5">
    <source>
        <dbReference type="ARBA" id="ARBA00054182"/>
    </source>
</evidence>
<dbReference type="KEGG" id="mde:101890540"/>
<dbReference type="GO" id="GO:0016829">
    <property type="term" value="F:lyase activity"/>
    <property type="evidence" value="ECO:0007669"/>
    <property type="project" value="UniProtKB-UniRule"/>
</dbReference>
<keyword evidence="3 6" id="KW-0501">Molybdenum cofactor biosynthesis</keyword>
<name>A0A1I8N1B6_MUSDO</name>
<dbReference type="InterPro" id="IPR015424">
    <property type="entry name" value="PyrdxlP-dep_Trfase"/>
</dbReference>
<dbReference type="SUPFAM" id="SSF141673">
    <property type="entry name" value="MOSC N-terminal domain-like"/>
    <property type="match status" value="1"/>
</dbReference>
<dbReference type="Pfam" id="PF03473">
    <property type="entry name" value="MOSC"/>
    <property type="match status" value="1"/>
</dbReference>
<dbReference type="eggNOG" id="KOG2142">
    <property type="taxonomic scope" value="Eukaryota"/>
</dbReference>
<dbReference type="InterPro" id="IPR028886">
    <property type="entry name" value="MoCo_sulfurase"/>
</dbReference>
<dbReference type="AlphaFoldDB" id="A0A1I8N1B6"/>
<dbReference type="PROSITE" id="PS51340">
    <property type="entry name" value="MOSC"/>
    <property type="match status" value="1"/>
</dbReference>
<dbReference type="SUPFAM" id="SSF53383">
    <property type="entry name" value="PLP-dependent transferases"/>
    <property type="match status" value="1"/>
</dbReference>
<organism evidence="8">
    <name type="scientific">Musca domestica</name>
    <name type="common">House fly</name>
    <dbReference type="NCBI Taxonomy" id="7370"/>
    <lineage>
        <taxon>Eukaryota</taxon>
        <taxon>Metazoa</taxon>
        <taxon>Ecdysozoa</taxon>
        <taxon>Arthropoda</taxon>
        <taxon>Hexapoda</taxon>
        <taxon>Insecta</taxon>
        <taxon>Pterygota</taxon>
        <taxon>Neoptera</taxon>
        <taxon>Endopterygota</taxon>
        <taxon>Diptera</taxon>
        <taxon>Brachycera</taxon>
        <taxon>Muscomorpha</taxon>
        <taxon>Muscoidea</taxon>
        <taxon>Muscidae</taxon>
        <taxon>Musca</taxon>
    </lineage>
</organism>
<evidence type="ECO:0000256" key="4">
    <source>
        <dbReference type="ARBA" id="ARBA00050843"/>
    </source>
</evidence>
<evidence type="ECO:0000256" key="1">
    <source>
        <dbReference type="ARBA" id="ARBA00022679"/>
    </source>
</evidence>
<dbReference type="GO" id="GO:0030170">
    <property type="term" value="F:pyridoxal phosphate binding"/>
    <property type="evidence" value="ECO:0007669"/>
    <property type="project" value="UniProtKB-UniRule"/>
</dbReference>
<dbReference type="InterPro" id="IPR000192">
    <property type="entry name" value="Aminotrans_V_dom"/>
</dbReference>
<dbReference type="EnsemblMetazoa" id="MDOA010511-RA">
    <property type="protein sequence ID" value="MDOA010511-PA"/>
    <property type="gene ID" value="MDOA010511"/>
</dbReference>
<evidence type="ECO:0000259" key="7">
    <source>
        <dbReference type="PROSITE" id="PS51340"/>
    </source>
</evidence>
<protein>
    <recommendedName>
        <fullName evidence="6">Molybdenum cofactor sulfurase</fullName>
        <shortName evidence="6">MCS</shortName>
        <shortName evidence="6">MOS</shortName>
        <shortName evidence="6">MoCo sulfurase</shortName>
        <ecNumber evidence="6">2.8.1.9</ecNumber>
    </recommendedName>
    <alternativeName>
        <fullName evidence="6">Molybdenum cofactor sulfurtransferase</fullName>
    </alternativeName>
    <alternativeName>
        <fullName evidence="6">Protein maroon-like</fullName>
        <shortName evidence="6">Ma-l</shortName>
    </alternativeName>
</protein>
<dbReference type="GeneID" id="101890540"/>
<dbReference type="STRING" id="7370.A0A1I8N1B6"/>
<sequence length="787" mass="88926">MVQQWELTAEEINEIAKEFKRVGDNTYLDHAGTTLYSERQVDAACKILKENLFCNPHTCKITGDMVDQVRYRILQHFNADASDYSCIFTANATAALKLLAETFNFGADDDQGNFYYCQENHTSVLGMRELVKTKNQFVLTKDELLLNLNECRDKTFPSKDENAKSLVVFSAQCNFSGYKMPLELVSKIQQHGLVNEGLQVAGQKIKETKKPSKFYVCLDAAAFVGTSYLDCSKVKPDFFCVSFYKMFGYPTGVGALIVSKRGQEALEKHYYGGGTVNIAMTRENFHEKRSGFISRFEDGTLPFLSIVSILEGFKTVERLIPSREGKSTIERISCHVFQLAQYAYRKLSTLRHSNGQPLLQFYNHNGYEDKQYQGGVLTFNILRKDGSYIGFAEVACLAAVHNIQLRTGCFCNPGACQGFLQLSNDDIRKQYESGHICSDYNDLVDGVPTGAVRISVGYMTRKEDLDQVIQMIEKCYLSTETTEKRLALIDASRLPAALQHIPERLKPQLKEVCIYPIKSCGSFKIQEPWPLQSTGLAYDRNWMIVDATGMAITQKHHSRLCLIKPVLILQKGLLEISFPGMSSVYVPIDLEEQENNAIVNSTLCQSKVCNDLVTGYDCGDEVAHWLEDCLETPGLRLIKQHKQRKSQEGGTKEISLANQAQFLLINRSSVQWLAQKVTSEKEPLQNTIDRFRANFVIETSSAFDENDMEMLSIGDTTFNVDGFCTRCQMICIDQHSGQKTTEPLRTIAREFEGKIRFGIYLSLRDVPKEGSYLSLDEKLIITEKQTK</sequence>
<evidence type="ECO:0000256" key="6">
    <source>
        <dbReference type="HAMAP-Rule" id="MF_03050"/>
    </source>
</evidence>
<dbReference type="Pfam" id="PF03476">
    <property type="entry name" value="MOSC_N"/>
    <property type="match status" value="1"/>
</dbReference>
<dbReference type="RefSeq" id="XP_005183865.2">
    <property type="nucleotide sequence ID" value="XM_005183808.4"/>
</dbReference>
<dbReference type="VEuPathDB" id="VectorBase:MDOA010511"/>
<keyword evidence="1 6" id="KW-0808">Transferase</keyword>
<comment type="similarity">
    <text evidence="6">Belongs to the class-V pyridoxal-phosphate-dependent aminotransferase family. MOCOS subfamily.</text>
</comment>
<dbReference type="HAMAP" id="MF_03050">
    <property type="entry name" value="MOCOS"/>
    <property type="match status" value="1"/>
</dbReference>
<feature type="modified residue" description="N6-(pyridoxal phosphate)lysine" evidence="6">
    <location>
        <position position="245"/>
    </location>
</feature>
<dbReference type="FunFam" id="3.40.640.10:FF:000119">
    <property type="entry name" value="Molybdenum cofactor sulfurase"/>
    <property type="match status" value="1"/>
</dbReference>
<dbReference type="OrthoDB" id="420046at2759"/>
<dbReference type="Gene3D" id="3.90.1150.10">
    <property type="entry name" value="Aspartate Aminotransferase, domain 1"/>
    <property type="match status" value="1"/>
</dbReference>
<dbReference type="VEuPathDB" id="VectorBase:MDOMA2_019519"/>
<dbReference type="Pfam" id="PF00266">
    <property type="entry name" value="Aminotran_5"/>
    <property type="match status" value="1"/>
</dbReference>
<dbReference type="Gene3D" id="3.40.640.10">
    <property type="entry name" value="Type I PLP-dependent aspartate aminotransferase-like (Major domain)"/>
    <property type="match status" value="1"/>
</dbReference>
<dbReference type="PANTHER" id="PTHR14237:SF80">
    <property type="entry name" value="MOLYBDENUM COFACTOR SULFURASE"/>
    <property type="match status" value="1"/>
</dbReference>
<accession>A0A1I8N1B6</accession>
<dbReference type="InterPro" id="IPR015421">
    <property type="entry name" value="PyrdxlP-dep_Trfase_major"/>
</dbReference>
<dbReference type="InterPro" id="IPR005303">
    <property type="entry name" value="MOCOS_middle"/>
</dbReference>
<dbReference type="InterPro" id="IPR005302">
    <property type="entry name" value="MoCF_Sase_C"/>
</dbReference>
<comment type="catalytic activity">
    <reaction evidence="4 6">
        <text>Mo-molybdopterin + L-cysteine + AH2 = thio-Mo-molybdopterin + L-alanine + A + H2O</text>
        <dbReference type="Rhea" id="RHEA:42636"/>
        <dbReference type="ChEBI" id="CHEBI:13193"/>
        <dbReference type="ChEBI" id="CHEBI:15377"/>
        <dbReference type="ChEBI" id="CHEBI:17499"/>
        <dbReference type="ChEBI" id="CHEBI:35235"/>
        <dbReference type="ChEBI" id="CHEBI:57972"/>
        <dbReference type="ChEBI" id="CHEBI:71302"/>
        <dbReference type="ChEBI" id="CHEBI:82685"/>
        <dbReference type="EC" id="2.8.1.9"/>
    </reaction>
</comment>
<dbReference type="CTD" id="4118"/>
<dbReference type="EC" id="2.8.1.9" evidence="6"/>
<proteinExistence type="inferred from homology"/>
<comment type="cofactor">
    <cofactor evidence="6">
        <name>pyridoxal 5'-phosphate</name>
        <dbReference type="ChEBI" id="CHEBI:597326"/>
    </cofactor>
</comment>
<dbReference type="PANTHER" id="PTHR14237">
    <property type="entry name" value="MOLYBDOPTERIN COFACTOR SULFURASE MOSC"/>
    <property type="match status" value="1"/>
</dbReference>
<feature type="domain" description="MOSC" evidence="7">
    <location>
        <begin position="635"/>
        <end position="782"/>
    </location>
</feature>
<reference evidence="8" key="1">
    <citation type="submission" date="2020-05" db="UniProtKB">
        <authorList>
            <consortium name="EnsemblMetazoa"/>
        </authorList>
    </citation>
    <scope>IDENTIFICATION</scope>
    <source>
        <strain evidence="8">Aabys</strain>
    </source>
</reference>
<evidence type="ECO:0000313" key="8">
    <source>
        <dbReference type="EnsemblMetazoa" id="MDOA010511-PA"/>
    </source>
</evidence>
<keyword evidence="2 6" id="KW-0663">Pyridoxal phosphate</keyword>
<evidence type="ECO:0000256" key="3">
    <source>
        <dbReference type="ARBA" id="ARBA00023150"/>
    </source>
</evidence>
<dbReference type="FunFam" id="3.90.1150.10:FF:000079">
    <property type="entry name" value="Molybdenum cofactor sulfurase"/>
    <property type="match status" value="1"/>
</dbReference>
<dbReference type="GO" id="GO:0006777">
    <property type="term" value="P:Mo-molybdopterin cofactor biosynthetic process"/>
    <property type="evidence" value="ECO:0007669"/>
    <property type="project" value="UniProtKB-UniRule"/>
</dbReference>
<dbReference type="InterPro" id="IPR015422">
    <property type="entry name" value="PyrdxlP-dep_Trfase_small"/>
</dbReference>
<evidence type="ECO:0000256" key="2">
    <source>
        <dbReference type="ARBA" id="ARBA00022898"/>
    </source>
</evidence>